<dbReference type="InterPro" id="IPR050810">
    <property type="entry name" value="Bact_Secretion_Sys_Channel"/>
</dbReference>
<evidence type="ECO:0000256" key="10">
    <source>
        <dbReference type="RuleBase" id="RU004004"/>
    </source>
</evidence>
<dbReference type="InterPro" id="IPR001775">
    <property type="entry name" value="GspD/PilQ"/>
</dbReference>
<dbReference type="PRINTS" id="PR00811">
    <property type="entry name" value="BCTERIALGSPD"/>
</dbReference>
<dbReference type="InterPro" id="IPR004846">
    <property type="entry name" value="T2SS/T3SS_dom"/>
</dbReference>
<evidence type="ECO:0000256" key="7">
    <source>
        <dbReference type="ARBA" id="ARBA00022927"/>
    </source>
</evidence>
<feature type="domain" description="GspD-like N0" evidence="14">
    <location>
        <begin position="106"/>
        <end position="175"/>
    </location>
</feature>
<evidence type="ECO:0000313" key="16">
    <source>
        <dbReference type="Proteomes" id="UP001139319"/>
    </source>
</evidence>
<evidence type="ECO:0000256" key="5">
    <source>
        <dbReference type="ARBA" id="ARBA00022692"/>
    </source>
</evidence>
<evidence type="ECO:0000259" key="13">
    <source>
        <dbReference type="Pfam" id="PF03958"/>
    </source>
</evidence>
<feature type="domain" description="Type II/III secretion system secretin-like" evidence="12">
    <location>
        <begin position="531"/>
        <end position="691"/>
    </location>
</feature>
<dbReference type="InterPro" id="IPR005644">
    <property type="entry name" value="NolW-like"/>
</dbReference>
<dbReference type="Pfam" id="PF21305">
    <property type="entry name" value="type_II_gspD_N0"/>
    <property type="match status" value="1"/>
</dbReference>
<keyword evidence="5" id="KW-0812">Transmembrane</keyword>
<dbReference type="InterPro" id="IPR038591">
    <property type="entry name" value="NolW-like_sf"/>
</dbReference>
<feature type="domain" description="NolW-like" evidence="13">
    <location>
        <begin position="348"/>
        <end position="459"/>
    </location>
</feature>
<accession>A0A9X2HVU7</accession>
<dbReference type="EMBL" id="JAMFTH010000001">
    <property type="protein sequence ID" value="MCP8899358.1"/>
    <property type="molecule type" value="Genomic_DNA"/>
</dbReference>
<evidence type="ECO:0000256" key="6">
    <source>
        <dbReference type="ARBA" id="ARBA00022729"/>
    </source>
</evidence>
<comment type="similarity">
    <text evidence="2">Belongs to the bacterial secretin family. GSP D subfamily.</text>
</comment>
<sequence>MINRFKLPVSNGSKHVSQISVAVVLVLLSSCAQVSNEPVDADDADIKEQQDVNKAKSEEPVFGGTEDEQSDSPEVWLSEVYQGTDQTVSMPLATEIVPLAGDKVSLNFESTPLEDVVHGVLGDILGQEYIVDGKIPGAVTLRTQSPIARTQLMGILESMLAANGVTLVQREDGLYLVTARQSFNTTNPAYKNSKTLQPGYSNVIVPLQYIGAAQMAEILQPVAPPTAFVRVDSVRNLLVLGGMSSQLQGWLDIIDTFDVDYLAGMSVGVFPIEYTTVDEVEAALATLMATSTGDKTSPLSGLIRTASLESLGAILVVTPRKDLLAQVQTWIERLDRAPAQGAEPQLYVYAVQNTQASHLAQLISSVFGGGGGSGSSGNSGIAPGLTPSTISSGDKGESTGASRSNSNRSARSGASSYSLGDDARIVADEVNNSLLVYASGPQYRKIEGALKRLDVMPSQVLIEASIIEVRLTDRLQYGLEWYFENELGGGFSGQGNVGLSVGADGAVSAALPNFGYVFSEAMGQVQGVLSALADKDLIRVLSTPSLMVMDNQSASIQVGDSTPVLSSTTEGNYGSTQNISYRDTGVQLDVRPSVNAGGLVTMELQQSVTDNGSEGETQTPTFFERSISSKVAVRSGESVVLGGLISDSKNSKKAGLPFFSDLPVIGWMFGGTTIDDERQELLVIITPHVMKTDQDMRDVTAEMRSRMKGLEAFQQLIDDSKLVDPEI</sequence>
<evidence type="ECO:0000313" key="15">
    <source>
        <dbReference type="EMBL" id="MCP8899358.1"/>
    </source>
</evidence>
<proteinExistence type="inferred from homology"/>
<name>A0A9X2HVU7_9GAMM</name>
<dbReference type="Gene3D" id="3.30.1370.120">
    <property type="match status" value="2"/>
</dbReference>
<evidence type="ECO:0000259" key="12">
    <source>
        <dbReference type="Pfam" id="PF00263"/>
    </source>
</evidence>
<dbReference type="Gene3D" id="3.55.50.30">
    <property type="match status" value="1"/>
</dbReference>
<dbReference type="Pfam" id="PF03958">
    <property type="entry name" value="Secretin_N"/>
    <property type="match status" value="1"/>
</dbReference>
<dbReference type="AlphaFoldDB" id="A0A9X2HVU7"/>
<dbReference type="GO" id="GO:0009279">
    <property type="term" value="C:cell outer membrane"/>
    <property type="evidence" value="ECO:0007669"/>
    <property type="project" value="UniProtKB-SubCell"/>
</dbReference>
<evidence type="ECO:0000256" key="11">
    <source>
        <dbReference type="SAM" id="MobiDB-lite"/>
    </source>
</evidence>
<feature type="region of interest" description="Disordered" evidence="11">
    <location>
        <begin position="38"/>
        <end position="72"/>
    </location>
</feature>
<feature type="compositionally biased region" description="Basic and acidic residues" evidence="11">
    <location>
        <begin position="44"/>
        <end position="59"/>
    </location>
</feature>
<dbReference type="PROSITE" id="PS51257">
    <property type="entry name" value="PROKAR_LIPOPROTEIN"/>
    <property type="match status" value="1"/>
</dbReference>
<dbReference type="InterPro" id="IPR049371">
    <property type="entry name" value="GspD-like_N0"/>
</dbReference>
<protein>
    <submittedName>
        <fullName evidence="15">Type II secretion system secretin GspD</fullName>
    </submittedName>
</protein>
<evidence type="ECO:0000256" key="9">
    <source>
        <dbReference type="ARBA" id="ARBA00023237"/>
    </source>
</evidence>
<evidence type="ECO:0000256" key="3">
    <source>
        <dbReference type="ARBA" id="ARBA00022448"/>
    </source>
</evidence>
<evidence type="ECO:0000256" key="2">
    <source>
        <dbReference type="ARBA" id="ARBA00006980"/>
    </source>
</evidence>
<keyword evidence="7" id="KW-0653">Protein transport</keyword>
<organism evidence="15 16">
    <name type="scientific">Gilvimarinus xylanilyticus</name>
    <dbReference type="NCBI Taxonomy" id="2944139"/>
    <lineage>
        <taxon>Bacteria</taxon>
        <taxon>Pseudomonadati</taxon>
        <taxon>Pseudomonadota</taxon>
        <taxon>Gammaproteobacteria</taxon>
        <taxon>Cellvibrionales</taxon>
        <taxon>Cellvibrionaceae</taxon>
        <taxon>Gilvimarinus</taxon>
    </lineage>
</organism>
<keyword evidence="8" id="KW-0472">Membrane</keyword>
<feature type="compositionally biased region" description="Low complexity" evidence="11">
    <location>
        <begin position="400"/>
        <end position="416"/>
    </location>
</feature>
<reference evidence="15" key="1">
    <citation type="submission" date="2022-05" db="EMBL/GenBank/DDBJ databases">
        <authorList>
            <person name="Sun H.-N."/>
        </authorList>
    </citation>
    <scope>NUCLEOTIDE SEQUENCE</scope>
    <source>
        <strain evidence="15">HB14</strain>
    </source>
</reference>
<gene>
    <name evidence="15" type="primary">gspD</name>
    <name evidence="15" type="ORF">M6D89_08630</name>
</gene>
<feature type="region of interest" description="Disordered" evidence="11">
    <location>
        <begin position="374"/>
        <end position="416"/>
    </location>
</feature>
<dbReference type="Pfam" id="PF00263">
    <property type="entry name" value="Secretin"/>
    <property type="match status" value="1"/>
</dbReference>
<keyword evidence="9" id="KW-0998">Cell outer membrane</keyword>
<dbReference type="PANTHER" id="PTHR30332">
    <property type="entry name" value="PROBABLE GENERAL SECRETION PATHWAY PROTEIN D"/>
    <property type="match status" value="1"/>
</dbReference>
<evidence type="ECO:0000256" key="4">
    <source>
        <dbReference type="ARBA" id="ARBA00022452"/>
    </source>
</evidence>
<evidence type="ECO:0000259" key="14">
    <source>
        <dbReference type="Pfam" id="PF21305"/>
    </source>
</evidence>
<dbReference type="InterPro" id="IPR013356">
    <property type="entry name" value="T2SS_GspD"/>
</dbReference>
<comment type="subcellular location">
    <subcellularLocation>
        <location evidence="1 10">Cell outer membrane</location>
    </subcellularLocation>
</comment>
<evidence type="ECO:0000256" key="8">
    <source>
        <dbReference type="ARBA" id="ARBA00023136"/>
    </source>
</evidence>
<dbReference type="PANTHER" id="PTHR30332:SF25">
    <property type="entry name" value="SECRETIN XPSD"/>
    <property type="match status" value="1"/>
</dbReference>
<evidence type="ECO:0000256" key="1">
    <source>
        <dbReference type="ARBA" id="ARBA00004442"/>
    </source>
</evidence>
<keyword evidence="6" id="KW-0732">Signal</keyword>
<dbReference type="Proteomes" id="UP001139319">
    <property type="component" value="Unassembled WGS sequence"/>
</dbReference>
<reference evidence="15" key="2">
    <citation type="submission" date="2023-01" db="EMBL/GenBank/DDBJ databases">
        <title>Gilvimarinus xylanilyticus HB14 isolated from Caulerpa lentillifera aquaculture base in Hainan, China.</title>
        <authorList>
            <person name="Zhang Y.-J."/>
        </authorList>
    </citation>
    <scope>NUCLEOTIDE SEQUENCE</scope>
    <source>
        <strain evidence="15">HB14</strain>
    </source>
</reference>
<dbReference type="GO" id="GO:0015627">
    <property type="term" value="C:type II protein secretion system complex"/>
    <property type="evidence" value="ECO:0007669"/>
    <property type="project" value="InterPro"/>
</dbReference>
<comment type="caution">
    <text evidence="15">The sequence shown here is derived from an EMBL/GenBank/DDBJ whole genome shotgun (WGS) entry which is preliminary data.</text>
</comment>
<keyword evidence="4" id="KW-1134">Transmembrane beta strand</keyword>
<keyword evidence="16" id="KW-1185">Reference proteome</keyword>
<dbReference type="GO" id="GO:0015628">
    <property type="term" value="P:protein secretion by the type II secretion system"/>
    <property type="evidence" value="ECO:0007669"/>
    <property type="project" value="InterPro"/>
</dbReference>
<keyword evidence="3 10" id="KW-0813">Transport</keyword>
<dbReference type="NCBIfam" id="TIGR02517">
    <property type="entry name" value="type_II_gspD"/>
    <property type="match status" value="1"/>
</dbReference>
<dbReference type="RefSeq" id="WP_253967609.1">
    <property type="nucleotide sequence ID" value="NZ_JAMFTH010000001.1"/>
</dbReference>